<dbReference type="InterPro" id="IPR036390">
    <property type="entry name" value="WH_DNA-bd_sf"/>
</dbReference>
<dbReference type="Pfam" id="PF12802">
    <property type="entry name" value="MarR_2"/>
    <property type="match status" value="1"/>
</dbReference>
<keyword evidence="3" id="KW-1185">Reference proteome</keyword>
<dbReference type="OrthoDB" id="996843at2"/>
<name>A0A5M8QD36_9BACT</name>
<dbReference type="InterPro" id="IPR036388">
    <property type="entry name" value="WH-like_DNA-bd_sf"/>
</dbReference>
<evidence type="ECO:0000259" key="1">
    <source>
        <dbReference type="PROSITE" id="PS50995"/>
    </source>
</evidence>
<feature type="domain" description="HTH marR-type" evidence="1">
    <location>
        <begin position="2"/>
        <end position="137"/>
    </location>
</feature>
<reference evidence="2 3" key="1">
    <citation type="submission" date="2019-05" db="EMBL/GenBank/DDBJ databases">
        <authorList>
            <person name="Qu J.-H."/>
        </authorList>
    </citation>
    <scope>NUCLEOTIDE SEQUENCE [LARGE SCALE GENOMIC DNA]</scope>
    <source>
        <strain evidence="2 3">NS28</strain>
    </source>
</reference>
<evidence type="ECO:0000313" key="3">
    <source>
        <dbReference type="Proteomes" id="UP000323994"/>
    </source>
</evidence>
<proteinExistence type="predicted"/>
<dbReference type="PANTHER" id="PTHR33164">
    <property type="entry name" value="TRANSCRIPTIONAL REGULATOR, MARR FAMILY"/>
    <property type="match status" value="1"/>
</dbReference>
<sequence>MGALVMFNINRVAHLFAKKGNRELAKTSFSLLMEQLPVLFIVHAADELYSQQDIANALQKDKAGIQRSIQTLVRDGYLRVTSDASDRRKNLIEMTPAGKKIIEQVSETARNMDKLVTDQLEPGEVETLTRLLNKVTVILRS</sequence>
<dbReference type="PROSITE" id="PS50995">
    <property type="entry name" value="HTH_MARR_2"/>
    <property type="match status" value="1"/>
</dbReference>
<organism evidence="2 3">
    <name type="scientific">Dyadobacter flavalbus</name>
    <dbReference type="NCBI Taxonomy" id="2579942"/>
    <lineage>
        <taxon>Bacteria</taxon>
        <taxon>Pseudomonadati</taxon>
        <taxon>Bacteroidota</taxon>
        <taxon>Cytophagia</taxon>
        <taxon>Cytophagales</taxon>
        <taxon>Spirosomataceae</taxon>
        <taxon>Dyadobacter</taxon>
    </lineage>
</organism>
<dbReference type="SMART" id="SM00347">
    <property type="entry name" value="HTH_MARR"/>
    <property type="match status" value="1"/>
</dbReference>
<dbReference type="InterPro" id="IPR000835">
    <property type="entry name" value="HTH_MarR-typ"/>
</dbReference>
<dbReference type="PRINTS" id="PR00598">
    <property type="entry name" value="HTHMARR"/>
</dbReference>
<evidence type="ECO:0000313" key="2">
    <source>
        <dbReference type="EMBL" id="KAA6432820.1"/>
    </source>
</evidence>
<dbReference type="Gene3D" id="1.10.10.10">
    <property type="entry name" value="Winged helix-like DNA-binding domain superfamily/Winged helix DNA-binding domain"/>
    <property type="match status" value="1"/>
</dbReference>
<dbReference type="SUPFAM" id="SSF46785">
    <property type="entry name" value="Winged helix' DNA-binding domain"/>
    <property type="match status" value="1"/>
</dbReference>
<dbReference type="GO" id="GO:0003700">
    <property type="term" value="F:DNA-binding transcription factor activity"/>
    <property type="evidence" value="ECO:0007669"/>
    <property type="project" value="InterPro"/>
</dbReference>
<comment type="caution">
    <text evidence="2">The sequence shown here is derived from an EMBL/GenBank/DDBJ whole genome shotgun (WGS) entry which is preliminary data.</text>
</comment>
<gene>
    <name evidence="2" type="ORF">FEM33_23730</name>
</gene>
<dbReference type="PANTHER" id="PTHR33164:SF43">
    <property type="entry name" value="HTH-TYPE TRANSCRIPTIONAL REPRESSOR YETL"/>
    <property type="match status" value="1"/>
</dbReference>
<dbReference type="InterPro" id="IPR039422">
    <property type="entry name" value="MarR/SlyA-like"/>
</dbReference>
<dbReference type="Proteomes" id="UP000323994">
    <property type="component" value="Unassembled WGS sequence"/>
</dbReference>
<protein>
    <submittedName>
        <fullName evidence="2">MarR family transcriptional regulator</fullName>
    </submittedName>
</protein>
<dbReference type="EMBL" id="VBSN01000071">
    <property type="protein sequence ID" value="KAA6432820.1"/>
    <property type="molecule type" value="Genomic_DNA"/>
</dbReference>
<accession>A0A5M8QD36</accession>
<dbReference type="GO" id="GO:0006950">
    <property type="term" value="P:response to stress"/>
    <property type="evidence" value="ECO:0007669"/>
    <property type="project" value="TreeGrafter"/>
</dbReference>
<dbReference type="AlphaFoldDB" id="A0A5M8QD36"/>